<feature type="compositionally biased region" description="Low complexity" evidence="1">
    <location>
        <begin position="455"/>
        <end position="475"/>
    </location>
</feature>
<gene>
    <name evidence="2" type="ORF">CVT24_000955</name>
</gene>
<feature type="region of interest" description="Disordered" evidence="1">
    <location>
        <begin position="24"/>
        <end position="49"/>
    </location>
</feature>
<feature type="region of interest" description="Disordered" evidence="1">
    <location>
        <begin position="312"/>
        <end position="339"/>
    </location>
</feature>
<evidence type="ECO:0000313" key="2">
    <source>
        <dbReference type="EMBL" id="PPR00731.1"/>
    </source>
</evidence>
<dbReference type="AlphaFoldDB" id="A0A409YCJ1"/>
<sequence length="475" mass="50286">MSSTPANPGAHSIPPQALFAARAAQHSATPLQARDTNIPAHNGPLKQAPLGGTVAAFANAQGARSRPRPRPVTTAQPALVAPNVVAQTDTLPQDVAIPATPVAPAISTPSLAASAITPQTISAPVLATPVAAVPPVLSAPAEPLAIASSEQPSLTPEQVNFILTRLEQQNAEIERLRQANMANPQPADLREGTIPAPNTNDFGNLQDAMGLHANRRLYYHMRSVVRGCIGYVPDQHLVHWLRQDPRFVANVIAIAGERCSELKRYQGGWATKQILKSFNKNKRGYGRILAKDPDGAARKAKKINRIRAKVAGRADREASAGFADDEPTANGDQDMPNEDAGLDIVLDITSTPSTTPHIDSASLSHDVPNTFQPANPQFVDANHPTLSHSSNTPPANHGTAANIIINVDRMIPIDPSLLPQSIASLQPTDVHTSEFADASEVSIAPTKKSRKKKASQAVQATRRSSRSAAKAVGDA</sequence>
<name>A0A409YCJ1_9AGAR</name>
<keyword evidence="3" id="KW-1185">Reference proteome</keyword>
<protein>
    <submittedName>
        <fullName evidence="2">Uncharacterized protein</fullName>
    </submittedName>
</protein>
<evidence type="ECO:0000256" key="1">
    <source>
        <dbReference type="SAM" id="MobiDB-lite"/>
    </source>
</evidence>
<organism evidence="2 3">
    <name type="scientific">Panaeolus cyanescens</name>
    <dbReference type="NCBI Taxonomy" id="181874"/>
    <lineage>
        <taxon>Eukaryota</taxon>
        <taxon>Fungi</taxon>
        <taxon>Dikarya</taxon>
        <taxon>Basidiomycota</taxon>
        <taxon>Agaricomycotina</taxon>
        <taxon>Agaricomycetes</taxon>
        <taxon>Agaricomycetidae</taxon>
        <taxon>Agaricales</taxon>
        <taxon>Agaricineae</taxon>
        <taxon>Galeropsidaceae</taxon>
        <taxon>Panaeolus</taxon>
    </lineage>
</organism>
<dbReference type="OrthoDB" id="3271097at2759"/>
<comment type="caution">
    <text evidence="2">The sequence shown here is derived from an EMBL/GenBank/DDBJ whole genome shotgun (WGS) entry which is preliminary data.</text>
</comment>
<dbReference type="EMBL" id="NHTK01001296">
    <property type="protein sequence ID" value="PPR00731.1"/>
    <property type="molecule type" value="Genomic_DNA"/>
</dbReference>
<evidence type="ECO:0000313" key="3">
    <source>
        <dbReference type="Proteomes" id="UP000284842"/>
    </source>
</evidence>
<dbReference type="InParanoid" id="A0A409YCJ1"/>
<feature type="region of interest" description="Disordered" evidence="1">
    <location>
        <begin position="433"/>
        <end position="475"/>
    </location>
</feature>
<reference evidence="2 3" key="1">
    <citation type="journal article" date="2018" name="Evol. Lett.">
        <title>Horizontal gene cluster transfer increased hallucinogenic mushroom diversity.</title>
        <authorList>
            <person name="Reynolds H.T."/>
            <person name="Vijayakumar V."/>
            <person name="Gluck-Thaler E."/>
            <person name="Korotkin H.B."/>
            <person name="Matheny P.B."/>
            <person name="Slot J.C."/>
        </authorList>
    </citation>
    <scope>NUCLEOTIDE SEQUENCE [LARGE SCALE GENOMIC DNA]</scope>
    <source>
        <strain evidence="2 3">2629</strain>
    </source>
</reference>
<dbReference type="Proteomes" id="UP000284842">
    <property type="component" value="Unassembled WGS sequence"/>
</dbReference>
<proteinExistence type="predicted"/>
<accession>A0A409YCJ1</accession>